<keyword evidence="3" id="KW-1185">Reference proteome</keyword>
<gene>
    <name evidence="2" type="ORF">SAMN02745724_00178</name>
</gene>
<reference evidence="2 3" key="1">
    <citation type="submission" date="2016-10" db="EMBL/GenBank/DDBJ databases">
        <authorList>
            <person name="de Groot N.N."/>
        </authorList>
    </citation>
    <scope>NUCLEOTIDE SEQUENCE [LARGE SCALE GENOMIC DNA]</scope>
    <source>
        <strain evidence="2 3">DSM 6059</strain>
    </source>
</reference>
<dbReference type="STRING" id="1123010.SAMN02745724_00178"/>
<dbReference type="InterPro" id="IPR014175">
    <property type="entry name" value="CHP02808"/>
</dbReference>
<dbReference type="Proteomes" id="UP000198862">
    <property type="component" value="Unassembled WGS sequence"/>
</dbReference>
<feature type="transmembrane region" description="Helical" evidence="1">
    <location>
        <begin position="12"/>
        <end position="36"/>
    </location>
</feature>
<name>A0A1I1E8I7_9GAMM</name>
<sequence>MSALESMIWTVLGYLAMPTIFIVGFVGVAATSLFVLKMLGAKSIQSKT</sequence>
<dbReference type="EMBL" id="FOLO01000001">
    <property type="protein sequence ID" value="SFB81263.1"/>
    <property type="molecule type" value="Genomic_DNA"/>
</dbReference>
<proteinExistence type="predicted"/>
<accession>A0A1I1E8I7</accession>
<dbReference type="NCBIfam" id="TIGR02808">
    <property type="entry name" value="short_TIGR02808"/>
    <property type="match status" value="1"/>
</dbReference>
<protein>
    <submittedName>
        <fullName evidence="2">TIGR02808 family protein</fullName>
    </submittedName>
</protein>
<evidence type="ECO:0000313" key="3">
    <source>
        <dbReference type="Proteomes" id="UP000198862"/>
    </source>
</evidence>
<organism evidence="2 3">
    <name type="scientific">Pseudoalteromonas denitrificans DSM 6059</name>
    <dbReference type="NCBI Taxonomy" id="1123010"/>
    <lineage>
        <taxon>Bacteria</taxon>
        <taxon>Pseudomonadati</taxon>
        <taxon>Pseudomonadota</taxon>
        <taxon>Gammaproteobacteria</taxon>
        <taxon>Alteromonadales</taxon>
        <taxon>Pseudoalteromonadaceae</taxon>
        <taxon>Pseudoalteromonas</taxon>
    </lineage>
</organism>
<keyword evidence="1" id="KW-1133">Transmembrane helix</keyword>
<evidence type="ECO:0000256" key="1">
    <source>
        <dbReference type="SAM" id="Phobius"/>
    </source>
</evidence>
<dbReference type="Pfam" id="PF09574">
    <property type="entry name" value="DUF2374"/>
    <property type="match status" value="1"/>
</dbReference>
<dbReference type="AlphaFoldDB" id="A0A1I1E8I7"/>
<evidence type="ECO:0000313" key="2">
    <source>
        <dbReference type="EMBL" id="SFB81263.1"/>
    </source>
</evidence>
<dbReference type="OrthoDB" id="6198493at2"/>
<dbReference type="RefSeq" id="WP_091979128.1">
    <property type="nucleotide sequence ID" value="NZ_FOLO01000001.1"/>
</dbReference>
<keyword evidence="1" id="KW-0812">Transmembrane</keyword>
<keyword evidence="1" id="KW-0472">Membrane</keyword>